<sequence length="87" mass="9944">MKLLTDYVIRTVGPPRASVYERLGQSACRYIQEIRSTIHAGPRLTVNSLTDHRTWYNLQANAKHVHKVNCDYHHSLSLINRTSTVVA</sequence>
<evidence type="ECO:0000313" key="1">
    <source>
        <dbReference type="EMBL" id="KAK7015351.1"/>
    </source>
</evidence>
<dbReference type="EMBL" id="JAWWNJ010000054">
    <property type="protein sequence ID" value="KAK7015351.1"/>
    <property type="molecule type" value="Genomic_DNA"/>
</dbReference>
<reference evidence="1 2" key="1">
    <citation type="journal article" date="2024" name="J Genomics">
        <title>Draft genome sequencing and assembly of Favolaschia claudopus CIRM-BRFM 2984 isolated from oak limbs.</title>
        <authorList>
            <person name="Navarro D."/>
            <person name="Drula E."/>
            <person name="Chaduli D."/>
            <person name="Cazenave R."/>
            <person name="Ahrendt S."/>
            <person name="Wang J."/>
            <person name="Lipzen A."/>
            <person name="Daum C."/>
            <person name="Barry K."/>
            <person name="Grigoriev I.V."/>
            <person name="Favel A."/>
            <person name="Rosso M.N."/>
            <person name="Martin F."/>
        </authorList>
    </citation>
    <scope>NUCLEOTIDE SEQUENCE [LARGE SCALE GENOMIC DNA]</scope>
    <source>
        <strain evidence="1 2">CIRM-BRFM 2984</strain>
    </source>
</reference>
<name>A0AAW0ARY8_9AGAR</name>
<gene>
    <name evidence="1" type="ORF">R3P38DRAFT_2996998</name>
</gene>
<organism evidence="1 2">
    <name type="scientific">Favolaschia claudopus</name>
    <dbReference type="NCBI Taxonomy" id="2862362"/>
    <lineage>
        <taxon>Eukaryota</taxon>
        <taxon>Fungi</taxon>
        <taxon>Dikarya</taxon>
        <taxon>Basidiomycota</taxon>
        <taxon>Agaricomycotina</taxon>
        <taxon>Agaricomycetes</taxon>
        <taxon>Agaricomycetidae</taxon>
        <taxon>Agaricales</taxon>
        <taxon>Marasmiineae</taxon>
        <taxon>Mycenaceae</taxon>
        <taxon>Favolaschia</taxon>
    </lineage>
</organism>
<dbReference type="AlphaFoldDB" id="A0AAW0ARY8"/>
<evidence type="ECO:0000313" key="2">
    <source>
        <dbReference type="Proteomes" id="UP001362999"/>
    </source>
</evidence>
<keyword evidence="2" id="KW-1185">Reference proteome</keyword>
<comment type="caution">
    <text evidence="1">The sequence shown here is derived from an EMBL/GenBank/DDBJ whole genome shotgun (WGS) entry which is preliminary data.</text>
</comment>
<dbReference type="Proteomes" id="UP001362999">
    <property type="component" value="Unassembled WGS sequence"/>
</dbReference>
<proteinExistence type="predicted"/>
<accession>A0AAW0ARY8</accession>
<protein>
    <submittedName>
        <fullName evidence="1">Uncharacterized protein</fullName>
    </submittedName>
</protein>